<feature type="transmembrane region" description="Helical" evidence="4">
    <location>
        <begin position="262"/>
        <end position="280"/>
    </location>
</feature>
<dbReference type="PANTHER" id="PTHR11240">
    <property type="entry name" value="RIBONUCLEASE T2"/>
    <property type="match status" value="1"/>
</dbReference>
<organism evidence="5 6">
    <name type="scientific">Strigamia maritima</name>
    <name type="common">European centipede</name>
    <name type="synonym">Geophilus maritimus</name>
    <dbReference type="NCBI Taxonomy" id="126957"/>
    <lineage>
        <taxon>Eukaryota</taxon>
        <taxon>Metazoa</taxon>
        <taxon>Ecdysozoa</taxon>
        <taxon>Arthropoda</taxon>
        <taxon>Myriapoda</taxon>
        <taxon>Chilopoda</taxon>
        <taxon>Pleurostigmophora</taxon>
        <taxon>Geophilomorpha</taxon>
        <taxon>Linotaeniidae</taxon>
        <taxon>Strigamia</taxon>
    </lineage>
</organism>
<dbReference type="CDD" id="cd01061">
    <property type="entry name" value="RNase_T2_euk"/>
    <property type="match status" value="1"/>
</dbReference>
<reference evidence="5" key="2">
    <citation type="submission" date="2015-02" db="UniProtKB">
        <authorList>
            <consortium name="EnsemblMetazoa"/>
        </authorList>
    </citation>
    <scope>IDENTIFICATION</scope>
</reference>
<dbReference type="Gene3D" id="3.90.730.10">
    <property type="entry name" value="Ribonuclease T2-like"/>
    <property type="match status" value="1"/>
</dbReference>
<keyword evidence="4" id="KW-1133">Transmembrane helix</keyword>
<dbReference type="InterPro" id="IPR001568">
    <property type="entry name" value="RNase_T2-like"/>
</dbReference>
<dbReference type="GO" id="GO:0006401">
    <property type="term" value="P:RNA catabolic process"/>
    <property type="evidence" value="ECO:0007669"/>
    <property type="project" value="TreeGrafter"/>
</dbReference>
<evidence type="ECO:0000256" key="2">
    <source>
        <dbReference type="ARBA" id="ARBA00023157"/>
    </source>
</evidence>
<dbReference type="EMBL" id="JH431312">
    <property type="status" value="NOT_ANNOTATED_CDS"/>
    <property type="molecule type" value="Genomic_DNA"/>
</dbReference>
<keyword evidence="4" id="KW-0812">Transmembrane</keyword>
<dbReference type="eggNOG" id="KOG1642">
    <property type="taxonomic scope" value="Eukaryota"/>
</dbReference>
<dbReference type="HOGENOM" id="CLU_069912_1_0_1"/>
<dbReference type="GO" id="GO:0005576">
    <property type="term" value="C:extracellular region"/>
    <property type="evidence" value="ECO:0007669"/>
    <property type="project" value="TreeGrafter"/>
</dbReference>
<dbReference type="InterPro" id="IPR033130">
    <property type="entry name" value="RNase_T2_His_AS_2"/>
</dbReference>
<accession>T1IQR3</accession>
<dbReference type="Proteomes" id="UP000014500">
    <property type="component" value="Unassembled WGS sequence"/>
</dbReference>
<dbReference type="PhylomeDB" id="T1IQR3"/>
<dbReference type="Pfam" id="PF00445">
    <property type="entry name" value="Ribonuclease_T2"/>
    <property type="match status" value="1"/>
</dbReference>
<dbReference type="InterPro" id="IPR033697">
    <property type="entry name" value="Ribonuclease_T2_eukaryotic"/>
</dbReference>
<evidence type="ECO:0000313" key="6">
    <source>
        <dbReference type="Proteomes" id="UP000014500"/>
    </source>
</evidence>
<dbReference type="PROSITE" id="PS00531">
    <property type="entry name" value="RNASE_T2_2"/>
    <property type="match status" value="1"/>
</dbReference>
<reference evidence="6" key="1">
    <citation type="submission" date="2011-05" db="EMBL/GenBank/DDBJ databases">
        <authorList>
            <person name="Richards S.R."/>
            <person name="Qu J."/>
            <person name="Jiang H."/>
            <person name="Jhangiani S.N."/>
            <person name="Agravi P."/>
            <person name="Goodspeed R."/>
            <person name="Gross S."/>
            <person name="Mandapat C."/>
            <person name="Jackson L."/>
            <person name="Mathew T."/>
            <person name="Pu L."/>
            <person name="Thornton R."/>
            <person name="Saada N."/>
            <person name="Wilczek-Boney K.B."/>
            <person name="Lee S."/>
            <person name="Kovar C."/>
            <person name="Wu Y."/>
            <person name="Scherer S.E."/>
            <person name="Worley K.C."/>
            <person name="Muzny D.M."/>
            <person name="Gibbs R."/>
        </authorList>
    </citation>
    <scope>NUCLEOTIDE SEQUENCE</scope>
    <source>
        <strain evidence="6">Brora</strain>
    </source>
</reference>
<dbReference type="PANTHER" id="PTHR11240:SF22">
    <property type="entry name" value="RIBONUCLEASE T2"/>
    <property type="match status" value="1"/>
</dbReference>
<keyword evidence="2" id="KW-1015">Disulfide bond</keyword>
<dbReference type="STRING" id="126957.T1IQR3"/>
<proteinExistence type="inferred from homology"/>
<keyword evidence="4" id="KW-0472">Membrane</keyword>
<evidence type="ECO:0000256" key="1">
    <source>
        <dbReference type="ARBA" id="ARBA00007469"/>
    </source>
</evidence>
<dbReference type="GO" id="GO:0033897">
    <property type="term" value="F:ribonuclease T2 activity"/>
    <property type="evidence" value="ECO:0007669"/>
    <property type="project" value="InterPro"/>
</dbReference>
<dbReference type="InterPro" id="IPR036430">
    <property type="entry name" value="RNase_T2-like_sf"/>
</dbReference>
<dbReference type="AlphaFoldDB" id="T1IQR3"/>
<dbReference type="OMA" id="TNCHIGS"/>
<dbReference type="SUPFAM" id="SSF55895">
    <property type="entry name" value="Ribonuclease Rh-like"/>
    <property type="match status" value="1"/>
</dbReference>
<protein>
    <submittedName>
        <fullName evidence="5">Uncharacterized protein</fullName>
    </submittedName>
</protein>
<sequence>MYYISGCFVYFFSGYVDISIGRRSEFTSTDDRNYLMFTQQWPPVSCLNWQILNPKHTCNINIQIDNWTVRGIKYFNRPSSLDKSSGLYFCNKYDPFDVNQIQSIKRELNKYWPNIHANKAEDYLWAHEWEKHGTCATTFPMLKTQLQYFQQALKWIKQFNMYSILKTSGIEPSFDNPVLAHEIETAIQKVLNVKPILECEYIKTNNSYYIYEIKICFDIDLELMDCPMNSSKRCMSNTLVWYPPIHLKKKMEPAYSMEFEDILSLLLGLLVIYALARFFAGTHTLLQPENTN</sequence>
<dbReference type="EnsemblMetazoa" id="SMAR003387-RA">
    <property type="protein sequence ID" value="SMAR003387-PA"/>
    <property type="gene ID" value="SMAR003387"/>
</dbReference>
<evidence type="ECO:0000313" key="5">
    <source>
        <dbReference type="EnsemblMetazoa" id="SMAR003387-PA"/>
    </source>
</evidence>
<comment type="similarity">
    <text evidence="1 3">Belongs to the RNase T2 family.</text>
</comment>
<evidence type="ECO:0000256" key="3">
    <source>
        <dbReference type="RuleBase" id="RU004328"/>
    </source>
</evidence>
<dbReference type="GO" id="GO:0003723">
    <property type="term" value="F:RNA binding"/>
    <property type="evidence" value="ECO:0007669"/>
    <property type="project" value="InterPro"/>
</dbReference>
<evidence type="ECO:0000256" key="4">
    <source>
        <dbReference type="SAM" id="Phobius"/>
    </source>
</evidence>
<keyword evidence="6" id="KW-1185">Reference proteome</keyword>
<name>T1IQR3_STRMM</name>